<dbReference type="EMBL" id="CP003630">
    <property type="protein sequence ID" value="AFZ16627.1"/>
    <property type="molecule type" value="Genomic_DNA"/>
</dbReference>
<sequence length="81" mass="9535">MDIVNWAPRDCSRQMTDRMYFTMAGMYNQATQSRRSDPDFFTSIGLDLDKTPDVLRFERLFYLGFQFNFEVTVWRGSGKTG</sequence>
<reference evidence="1 2" key="1">
    <citation type="submission" date="2012-06" db="EMBL/GenBank/DDBJ databases">
        <title>Finished chromosome of genome of Microcoleus sp. PCC 7113.</title>
        <authorList>
            <consortium name="US DOE Joint Genome Institute"/>
            <person name="Gugger M."/>
            <person name="Coursin T."/>
            <person name="Rippka R."/>
            <person name="Tandeau De Marsac N."/>
            <person name="Huntemann M."/>
            <person name="Wei C.-L."/>
            <person name="Han J."/>
            <person name="Detter J.C."/>
            <person name="Han C."/>
            <person name="Tapia R."/>
            <person name="Chen A."/>
            <person name="Kyrpides N."/>
            <person name="Mavromatis K."/>
            <person name="Markowitz V."/>
            <person name="Szeto E."/>
            <person name="Ivanova N."/>
            <person name="Pagani I."/>
            <person name="Pati A."/>
            <person name="Goodwin L."/>
            <person name="Nordberg H.P."/>
            <person name="Cantor M.N."/>
            <person name="Hua S.X."/>
            <person name="Woyke T."/>
            <person name="Kerfeld C.A."/>
        </authorList>
    </citation>
    <scope>NUCLEOTIDE SEQUENCE [LARGE SCALE GENOMIC DNA]</scope>
    <source>
        <strain evidence="1 2">PCC 7113</strain>
    </source>
</reference>
<protein>
    <submittedName>
        <fullName evidence="1">Uncharacterized protein</fullName>
    </submittedName>
</protein>
<dbReference type="KEGG" id="mic:Mic7113_0715"/>
<organism evidence="1 2">
    <name type="scientific">Allocoleopsis franciscana PCC 7113</name>
    <dbReference type="NCBI Taxonomy" id="1173027"/>
    <lineage>
        <taxon>Bacteria</taxon>
        <taxon>Bacillati</taxon>
        <taxon>Cyanobacteriota</taxon>
        <taxon>Cyanophyceae</taxon>
        <taxon>Coleofasciculales</taxon>
        <taxon>Coleofasciculaceae</taxon>
        <taxon>Allocoleopsis</taxon>
        <taxon>Allocoleopsis franciscana</taxon>
    </lineage>
</organism>
<dbReference type="AlphaFoldDB" id="K9WAV9"/>
<accession>K9WAV9</accession>
<dbReference type="Proteomes" id="UP000010471">
    <property type="component" value="Chromosome"/>
</dbReference>
<evidence type="ECO:0000313" key="1">
    <source>
        <dbReference type="EMBL" id="AFZ16627.1"/>
    </source>
</evidence>
<gene>
    <name evidence="1" type="ORF">Mic7113_0715</name>
</gene>
<dbReference type="RefSeq" id="WP_015180790.1">
    <property type="nucleotide sequence ID" value="NC_019738.1"/>
</dbReference>
<dbReference type="HOGENOM" id="CLU_2569992_0_0_3"/>
<evidence type="ECO:0000313" key="2">
    <source>
        <dbReference type="Proteomes" id="UP000010471"/>
    </source>
</evidence>
<proteinExistence type="predicted"/>
<keyword evidence="2" id="KW-1185">Reference proteome</keyword>
<name>K9WAV9_9CYAN</name>